<dbReference type="PANTHER" id="PTHR11963:SF20">
    <property type="entry name" value="PEPTIDASE B"/>
    <property type="match status" value="1"/>
</dbReference>
<dbReference type="PANTHER" id="PTHR11963">
    <property type="entry name" value="LEUCINE AMINOPEPTIDASE-RELATED"/>
    <property type="match status" value="1"/>
</dbReference>
<protein>
    <submittedName>
        <fullName evidence="7">Leucyl aminopeptidase family protein</fullName>
    </submittedName>
</protein>
<dbReference type="SUPFAM" id="SSF52949">
    <property type="entry name" value="Macro domain-like"/>
    <property type="match status" value="1"/>
</dbReference>
<dbReference type="Gene3D" id="3.40.220.10">
    <property type="entry name" value="Leucine Aminopeptidase, subunit E, domain 1"/>
    <property type="match status" value="1"/>
</dbReference>
<evidence type="ECO:0000256" key="5">
    <source>
        <dbReference type="ARBA" id="ARBA00023211"/>
    </source>
</evidence>
<dbReference type="CDD" id="cd00433">
    <property type="entry name" value="Peptidase_M17"/>
    <property type="match status" value="1"/>
</dbReference>
<dbReference type="EMBL" id="JAZDRO010000001">
    <property type="protein sequence ID" value="MEE2565800.1"/>
    <property type="molecule type" value="Genomic_DNA"/>
</dbReference>
<name>A0ABU7LXR6_9PROT</name>
<feature type="domain" description="Cytosol aminopeptidase" evidence="6">
    <location>
        <begin position="303"/>
        <end position="310"/>
    </location>
</feature>
<evidence type="ECO:0000313" key="8">
    <source>
        <dbReference type="Proteomes" id="UP001310692"/>
    </source>
</evidence>
<dbReference type="Pfam" id="PF21337">
    <property type="entry name" value="Peptidase_M17_N_1"/>
    <property type="match status" value="1"/>
</dbReference>
<dbReference type="InterPro" id="IPR011356">
    <property type="entry name" value="Leucine_aapep/pepB"/>
</dbReference>
<proteinExistence type="inferred from homology"/>
<keyword evidence="8" id="KW-1185">Reference proteome</keyword>
<dbReference type="GO" id="GO:0004177">
    <property type="term" value="F:aminopeptidase activity"/>
    <property type="evidence" value="ECO:0007669"/>
    <property type="project" value="UniProtKB-KW"/>
</dbReference>
<keyword evidence="4" id="KW-0378">Hydrolase</keyword>
<dbReference type="SUPFAM" id="SSF53187">
    <property type="entry name" value="Zn-dependent exopeptidases"/>
    <property type="match status" value="1"/>
</dbReference>
<comment type="similarity">
    <text evidence="1">Belongs to the peptidase M17 family.</text>
</comment>
<dbReference type="Pfam" id="PF00883">
    <property type="entry name" value="Peptidase_M17"/>
    <property type="match status" value="1"/>
</dbReference>
<dbReference type="PRINTS" id="PR00481">
    <property type="entry name" value="LAMNOPPTDASE"/>
</dbReference>
<dbReference type="InterPro" id="IPR000819">
    <property type="entry name" value="Peptidase_M17_C"/>
</dbReference>
<dbReference type="Gene3D" id="3.40.630.10">
    <property type="entry name" value="Zn peptidases"/>
    <property type="match status" value="1"/>
</dbReference>
<evidence type="ECO:0000256" key="3">
    <source>
        <dbReference type="ARBA" id="ARBA00022670"/>
    </source>
</evidence>
<dbReference type="PROSITE" id="PS00631">
    <property type="entry name" value="CYTOSOL_AP"/>
    <property type="match status" value="1"/>
</dbReference>
<evidence type="ECO:0000256" key="4">
    <source>
        <dbReference type="ARBA" id="ARBA00022801"/>
    </source>
</evidence>
<dbReference type="InterPro" id="IPR043472">
    <property type="entry name" value="Macro_dom-like"/>
</dbReference>
<evidence type="ECO:0000313" key="7">
    <source>
        <dbReference type="EMBL" id="MEE2565800.1"/>
    </source>
</evidence>
<dbReference type="InterPro" id="IPR048816">
    <property type="entry name" value="Peptidase_M17_N_1"/>
</dbReference>
<evidence type="ECO:0000259" key="6">
    <source>
        <dbReference type="PROSITE" id="PS00631"/>
    </source>
</evidence>
<evidence type="ECO:0000256" key="1">
    <source>
        <dbReference type="ARBA" id="ARBA00009528"/>
    </source>
</evidence>
<organism evidence="7 8">
    <name type="scientific">Hyphobacterium marinum</name>
    <dbReference type="NCBI Taxonomy" id="3116574"/>
    <lineage>
        <taxon>Bacteria</taxon>
        <taxon>Pseudomonadati</taxon>
        <taxon>Pseudomonadota</taxon>
        <taxon>Alphaproteobacteria</taxon>
        <taxon>Maricaulales</taxon>
        <taxon>Maricaulaceae</taxon>
        <taxon>Hyphobacterium</taxon>
    </lineage>
</organism>
<dbReference type="Proteomes" id="UP001310692">
    <property type="component" value="Unassembled WGS sequence"/>
</dbReference>
<reference evidence="7 8" key="1">
    <citation type="submission" date="2024-01" db="EMBL/GenBank/DDBJ databases">
        <title>Hyphobacterium bacterium isolated from marine sediment.</title>
        <authorList>
            <person name="Zhao S."/>
        </authorList>
    </citation>
    <scope>NUCLEOTIDE SEQUENCE [LARGE SCALE GENOMIC DNA]</scope>
    <source>
        <strain evidence="7 8">Y60-23</strain>
    </source>
</reference>
<accession>A0ABU7LXR6</accession>
<evidence type="ECO:0000256" key="2">
    <source>
        <dbReference type="ARBA" id="ARBA00022438"/>
    </source>
</evidence>
<keyword evidence="2 7" id="KW-0031">Aminopeptidase</keyword>
<dbReference type="RefSeq" id="WP_330195332.1">
    <property type="nucleotide sequence ID" value="NZ_JAZDRO010000001.1"/>
</dbReference>
<keyword evidence="3" id="KW-0645">Protease</keyword>
<gene>
    <name evidence="7" type="ORF">V0U35_03830</name>
</gene>
<keyword evidence="5" id="KW-0464">Manganese</keyword>
<sequence length="456" mass="48451">MAQTFAESAQSARTLLTVRADSRDADLSSLTEAARAFVSRTGFKGGAGEMLVLPEGSGVDAIIGLGKGEDPLAFGSAPYYLEACDWQITGLPATLDPTQVMVAWAMGAYKFDRYKAAPRAPARLAAPEGADIAEAARLARSIRLARDMVNTPAEDMGPDGIQTTVEAVADEFGATVRVTKGDQLLKDNYPMIHAVGRAAEQEPRLIEMEWGDEAHPRVALIGKGVAFDSGGLDIKPAAGMRLMKKDMGGAANALALARLIMDAKLPVRLHLLISAVENAISGNAFRPGDILDSRAGLTVEIDNTDAEGRLVLGDALARATEEDVDLVLDFATLTGAARIALGPELAPFYTDDESLAEAINQGAVAAHDPVWRMPLWDGYDAQLDGTISDLKNTGDGPFAGSVTAALFLRRFVKGKRWAHFDIFAWNPKDKPGRPMGGEMLGSRAAWSALKSLYGKG</sequence>
<comment type="caution">
    <text evidence="7">The sequence shown here is derived from an EMBL/GenBank/DDBJ whole genome shotgun (WGS) entry which is preliminary data.</text>
</comment>